<dbReference type="Gene3D" id="3.30.710.10">
    <property type="entry name" value="Potassium Channel Kv1.1, Chain A"/>
    <property type="match status" value="1"/>
</dbReference>
<dbReference type="InterPro" id="IPR011333">
    <property type="entry name" value="SKP1/BTB/POZ_sf"/>
</dbReference>
<evidence type="ECO:0000256" key="1">
    <source>
        <dbReference type="ARBA" id="ARBA00004906"/>
    </source>
</evidence>
<comment type="caution">
    <text evidence="3">The sequence shown here is derived from an EMBL/GenBank/DDBJ whole genome shotgun (WGS) entry which is preliminary data.</text>
</comment>
<protein>
    <submittedName>
        <fullName evidence="3">BTB/POZ domain-containing protein-like protein</fullName>
    </submittedName>
</protein>
<comment type="pathway">
    <text evidence="1">Protein modification; protein ubiquitination.</text>
</comment>
<name>A0ABD1FWX8_SALDI</name>
<dbReference type="PROSITE" id="PS50097">
    <property type="entry name" value="BTB"/>
    <property type="match status" value="1"/>
</dbReference>
<evidence type="ECO:0000313" key="3">
    <source>
        <dbReference type="EMBL" id="KAL1535985.1"/>
    </source>
</evidence>
<organism evidence="3 4">
    <name type="scientific">Salvia divinorum</name>
    <name type="common">Maria pastora</name>
    <name type="synonym">Diviner's sage</name>
    <dbReference type="NCBI Taxonomy" id="28513"/>
    <lineage>
        <taxon>Eukaryota</taxon>
        <taxon>Viridiplantae</taxon>
        <taxon>Streptophyta</taxon>
        <taxon>Embryophyta</taxon>
        <taxon>Tracheophyta</taxon>
        <taxon>Spermatophyta</taxon>
        <taxon>Magnoliopsida</taxon>
        <taxon>eudicotyledons</taxon>
        <taxon>Gunneridae</taxon>
        <taxon>Pentapetalae</taxon>
        <taxon>asterids</taxon>
        <taxon>lamiids</taxon>
        <taxon>Lamiales</taxon>
        <taxon>Lamiaceae</taxon>
        <taxon>Nepetoideae</taxon>
        <taxon>Mentheae</taxon>
        <taxon>Salviinae</taxon>
        <taxon>Salvia</taxon>
        <taxon>Salvia subgen. Calosphace</taxon>
    </lineage>
</organism>
<dbReference type="InterPro" id="IPR000210">
    <property type="entry name" value="BTB/POZ_dom"/>
</dbReference>
<dbReference type="Pfam" id="PF00651">
    <property type="entry name" value="BTB"/>
    <property type="match status" value="1"/>
</dbReference>
<dbReference type="EMBL" id="JBEAFC010000011">
    <property type="protein sequence ID" value="KAL1535985.1"/>
    <property type="molecule type" value="Genomic_DNA"/>
</dbReference>
<dbReference type="PANTHER" id="PTHR32370">
    <property type="entry name" value="OS12G0117600 PROTEIN"/>
    <property type="match status" value="1"/>
</dbReference>
<accession>A0ABD1FWX8</accession>
<dbReference type="AlphaFoldDB" id="A0ABD1FWX8"/>
<evidence type="ECO:0000259" key="2">
    <source>
        <dbReference type="PROSITE" id="PS50097"/>
    </source>
</evidence>
<feature type="domain" description="BTB" evidence="2">
    <location>
        <begin position="28"/>
        <end position="93"/>
    </location>
</feature>
<gene>
    <name evidence="3" type="ORF">AAHA92_28700</name>
</gene>
<dbReference type="InterPro" id="IPR043454">
    <property type="entry name" value="NPH3/RPT2-like"/>
</dbReference>
<sequence length="181" mass="19975">MSCMKLGSKADVFQLEGQSWVCTTGLPSDVRVEVGETSFHLHKFSLLSRSKLLEGIICDQAKCVLSLHDLSGGAGSFLFVAKFCYGVKFELTATNAVSQRCAVEHLQMTEDYGECNLTSQTTAFLEQVLSRWEGGCWPHQSPVWSGIHSASEPCSPARDRWHDDVVVLNLPHFKRLIGVVA</sequence>
<proteinExistence type="predicted"/>
<dbReference type="Proteomes" id="UP001567538">
    <property type="component" value="Unassembled WGS sequence"/>
</dbReference>
<dbReference type="SUPFAM" id="SSF54695">
    <property type="entry name" value="POZ domain"/>
    <property type="match status" value="1"/>
</dbReference>
<keyword evidence="4" id="KW-1185">Reference proteome</keyword>
<evidence type="ECO:0000313" key="4">
    <source>
        <dbReference type="Proteomes" id="UP001567538"/>
    </source>
</evidence>
<reference evidence="3 4" key="1">
    <citation type="submission" date="2024-06" db="EMBL/GenBank/DDBJ databases">
        <title>A chromosome level genome sequence of Diviner's sage (Salvia divinorum).</title>
        <authorList>
            <person name="Ford S.A."/>
            <person name="Ro D.-K."/>
            <person name="Ness R.W."/>
            <person name="Phillips M.A."/>
        </authorList>
    </citation>
    <scope>NUCLEOTIDE SEQUENCE [LARGE SCALE GENOMIC DNA]</scope>
    <source>
        <strain evidence="3">SAF-2024a</strain>
        <tissue evidence="3">Leaf</tissue>
    </source>
</reference>